<name>A0AB34FZP5_9HYPO</name>
<proteinExistence type="predicted"/>
<accession>A0AB34FZP5</accession>
<evidence type="ECO:0000313" key="2">
    <source>
        <dbReference type="Proteomes" id="UP001163105"/>
    </source>
</evidence>
<dbReference type="EMBL" id="JAQHRD010000002">
    <property type="protein sequence ID" value="KAJ6444605.1"/>
    <property type="molecule type" value="Genomic_DNA"/>
</dbReference>
<organism evidence="1 2">
    <name type="scientific">Purpureocillium lavendulum</name>
    <dbReference type="NCBI Taxonomy" id="1247861"/>
    <lineage>
        <taxon>Eukaryota</taxon>
        <taxon>Fungi</taxon>
        <taxon>Dikarya</taxon>
        <taxon>Ascomycota</taxon>
        <taxon>Pezizomycotina</taxon>
        <taxon>Sordariomycetes</taxon>
        <taxon>Hypocreomycetidae</taxon>
        <taxon>Hypocreales</taxon>
        <taxon>Ophiocordycipitaceae</taxon>
        <taxon>Purpureocillium</taxon>
    </lineage>
</organism>
<dbReference type="AlphaFoldDB" id="A0AB34FZP5"/>
<reference evidence="1" key="1">
    <citation type="submission" date="2023-01" db="EMBL/GenBank/DDBJ databases">
        <title>The growth and conidiation of Purpureocillium lavendulum are regulated by nitrogen source and histone H3K14 acetylation.</title>
        <authorList>
            <person name="Tang P."/>
            <person name="Han J."/>
            <person name="Zhang C."/>
            <person name="Tang P."/>
            <person name="Qi F."/>
            <person name="Zhang K."/>
            <person name="Liang L."/>
        </authorList>
    </citation>
    <scope>NUCLEOTIDE SEQUENCE</scope>
    <source>
        <strain evidence="1">YMF1.00683</strain>
    </source>
</reference>
<evidence type="ECO:0000313" key="1">
    <source>
        <dbReference type="EMBL" id="KAJ6444605.1"/>
    </source>
</evidence>
<dbReference type="Proteomes" id="UP001163105">
    <property type="component" value="Unassembled WGS sequence"/>
</dbReference>
<keyword evidence="2" id="KW-1185">Reference proteome</keyword>
<gene>
    <name evidence="1" type="ORF">O9K51_03001</name>
</gene>
<sequence length="85" mass="9557">MADGAQYIVDYCTRMFSGKDFIIVSEQVFQSTGWNAIVKEDTESSYLKNRIANGKAAAIFEILKKLGQAIIWRLLHDLLSLQLCG</sequence>
<comment type="caution">
    <text evidence="1">The sequence shown here is derived from an EMBL/GenBank/DDBJ whole genome shotgun (WGS) entry which is preliminary data.</text>
</comment>
<protein>
    <submittedName>
        <fullName evidence="1">Import inner membrane translocase subunit tim-21</fullName>
    </submittedName>
</protein>